<evidence type="ECO:0000256" key="1">
    <source>
        <dbReference type="ARBA" id="ARBA00004651"/>
    </source>
</evidence>
<protein>
    <submittedName>
        <fullName evidence="10">Sodium/proton antiporter, CPA1 family</fullName>
    </submittedName>
</protein>
<evidence type="ECO:0000256" key="8">
    <source>
        <dbReference type="ARBA" id="ARBA00023136"/>
    </source>
</evidence>
<keyword evidence="7" id="KW-0406">Ion transport</keyword>
<evidence type="ECO:0000256" key="7">
    <source>
        <dbReference type="ARBA" id="ARBA00023065"/>
    </source>
</evidence>
<evidence type="ECO:0000313" key="11">
    <source>
        <dbReference type="Proteomes" id="UP000198226"/>
    </source>
</evidence>
<comment type="subcellular location">
    <subcellularLocation>
        <location evidence="1">Cell membrane</location>
        <topology evidence="1">Multi-pass membrane protein</topology>
    </subcellularLocation>
</comment>
<dbReference type="GO" id="GO:0005886">
    <property type="term" value="C:plasma membrane"/>
    <property type="evidence" value="ECO:0007669"/>
    <property type="project" value="UniProtKB-SubCell"/>
</dbReference>
<keyword evidence="5" id="KW-0812">Transmembrane</keyword>
<evidence type="ECO:0000256" key="2">
    <source>
        <dbReference type="ARBA" id="ARBA00022448"/>
    </source>
</evidence>
<dbReference type="Gene3D" id="1.20.1530.20">
    <property type="match status" value="1"/>
</dbReference>
<dbReference type="InterPro" id="IPR038770">
    <property type="entry name" value="Na+/solute_symporter_sf"/>
</dbReference>
<reference evidence="11" key="1">
    <citation type="submission" date="2016-06" db="EMBL/GenBank/DDBJ databases">
        <authorList>
            <person name="Varghese N."/>
            <person name="Submissions Spin"/>
        </authorList>
    </citation>
    <scope>NUCLEOTIDE SEQUENCE [LARGE SCALE GENOMIC DNA]</scope>
    <source>
        <strain evidence="11">DSM 44983</strain>
    </source>
</reference>
<proteinExistence type="predicted"/>
<evidence type="ECO:0000313" key="10">
    <source>
        <dbReference type="EMBL" id="SCG49362.1"/>
    </source>
</evidence>
<dbReference type="InterPro" id="IPR006153">
    <property type="entry name" value="Cation/H_exchanger_TM"/>
</dbReference>
<feature type="domain" description="Cation/H+ exchanger transmembrane" evidence="9">
    <location>
        <begin position="15"/>
        <end position="403"/>
    </location>
</feature>
<dbReference type="Proteomes" id="UP000198226">
    <property type="component" value="Chromosome I"/>
</dbReference>
<gene>
    <name evidence="10" type="ORF">GA0070623_1695</name>
</gene>
<dbReference type="GO" id="GO:0015297">
    <property type="term" value="F:antiporter activity"/>
    <property type="evidence" value="ECO:0007669"/>
    <property type="project" value="UniProtKB-KW"/>
</dbReference>
<evidence type="ECO:0000256" key="5">
    <source>
        <dbReference type="ARBA" id="ARBA00022692"/>
    </source>
</evidence>
<dbReference type="AlphaFoldDB" id="A0A109IK48"/>
<evidence type="ECO:0000256" key="6">
    <source>
        <dbReference type="ARBA" id="ARBA00022989"/>
    </source>
</evidence>
<organism evidence="10 11">
    <name type="scientific">Micromonospora rifamycinica</name>
    <dbReference type="NCBI Taxonomy" id="291594"/>
    <lineage>
        <taxon>Bacteria</taxon>
        <taxon>Bacillati</taxon>
        <taxon>Actinomycetota</taxon>
        <taxon>Actinomycetes</taxon>
        <taxon>Micromonosporales</taxon>
        <taxon>Micromonosporaceae</taxon>
        <taxon>Micromonospora</taxon>
    </lineage>
</organism>
<evidence type="ECO:0000256" key="3">
    <source>
        <dbReference type="ARBA" id="ARBA00022449"/>
    </source>
</evidence>
<keyword evidence="6" id="KW-1133">Transmembrane helix</keyword>
<dbReference type="RefSeq" id="WP_067308847.1">
    <property type="nucleotide sequence ID" value="NZ_LRMV01000069.1"/>
</dbReference>
<keyword evidence="4" id="KW-1003">Cell membrane</keyword>
<dbReference type="EMBL" id="LT607752">
    <property type="protein sequence ID" value="SCG49362.1"/>
    <property type="molecule type" value="Genomic_DNA"/>
</dbReference>
<accession>A0A109IK48</accession>
<sequence length="431" mass="45776">MELVDVEFALVGAGALLAGVLPRLLERRPLSMPIAFLGLGMLVFALPIGLPAPDPLRYPQVATHLTEIGVIVALMGAGLKIDRPLSWKRWSSTWRLLAIAMPICIAAVALLGWWWAGLVPAAALLLGAALAPTDPVLASDVQVGEPTDAEDSEDEVRFALTSEAGLNDGLAFPFVYAAIAIATAGLAPAGWFAEWFTVDVLYKLAVGVGGGLLIGWLLGKLFFRAPSELRLARHAEGFLALAATFLAYGLVEVVGGYGFLAVFVAARAIRAAERTHEFHAVLHDFAEQTERLLTVLLLLLFGGAVITGLLAPLTWQAATVGLALVFVIRPLVGWLSLRGAPGRPAEHWVIASFGIRGVGSFYYLAYATTKADFAQADLIWATVGLVVVVSVVVHGMAATPVMQLLDRAGERTADPSERDRHDEPALDGARG</sequence>
<keyword evidence="8" id="KW-0472">Membrane</keyword>
<dbReference type="PANTHER" id="PTHR32507">
    <property type="entry name" value="NA(+)/H(+) ANTIPORTER 1"/>
    <property type="match status" value="1"/>
</dbReference>
<dbReference type="GO" id="GO:1902600">
    <property type="term" value="P:proton transmembrane transport"/>
    <property type="evidence" value="ECO:0007669"/>
    <property type="project" value="InterPro"/>
</dbReference>
<keyword evidence="3" id="KW-0050">Antiport</keyword>
<dbReference type="Pfam" id="PF00999">
    <property type="entry name" value="Na_H_Exchanger"/>
    <property type="match status" value="1"/>
</dbReference>
<keyword evidence="11" id="KW-1185">Reference proteome</keyword>
<dbReference type="OrthoDB" id="9810860at2"/>
<evidence type="ECO:0000259" key="9">
    <source>
        <dbReference type="Pfam" id="PF00999"/>
    </source>
</evidence>
<evidence type="ECO:0000256" key="4">
    <source>
        <dbReference type="ARBA" id="ARBA00022475"/>
    </source>
</evidence>
<name>A0A109IK48_9ACTN</name>
<keyword evidence="2" id="KW-0813">Transport</keyword>
<dbReference type="PANTHER" id="PTHR32507:SF8">
    <property type="entry name" value="CNH1P"/>
    <property type="match status" value="1"/>
</dbReference>